<protein>
    <recommendedName>
        <fullName evidence="4">Yip1 domain-containing protein</fullName>
    </recommendedName>
</protein>
<sequence>MFDNKEDQNKIIDLNQEEIEIKTEQVNENKSKVNFEENTTISDKPLSERFSHYFQTISSYSKRALSILFLVVSMLFTGVLIIELYTKNFSLLWSDKPAKLIALALTTTIPVYSVNILLLTTLNAFKNTLFSKEEISELKVSLTRNIFSGTLFSFTLILILLNYDFFSYKILFSDRVLTIADFIRHILVLEITVFLGMFYEKIRKKYLLYGLLIISTLLIYFTIRYIIYT</sequence>
<reference evidence="3" key="1">
    <citation type="submission" date="2017-09" db="EMBL/GenBank/DDBJ databases">
        <authorList>
            <person name="Varghese N."/>
            <person name="Submissions S."/>
        </authorList>
    </citation>
    <scope>NUCLEOTIDE SEQUENCE [LARGE SCALE GENOMIC DNA]</scope>
    <source>
        <strain evidence="3">MSL47</strain>
    </source>
</reference>
<name>A0A285HJA0_9FIRM</name>
<dbReference type="STRING" id="1413210.U472_06170"/>
<feature type="transmembrane region" description="Helical" evidence="1">
    <location>
        <begin position="206"/>
        <end position="227"/>
    </location>
</feature>
<evidence type="ECO:0000256" key="1">
    <source>
        <dbReference type="SAM" id="Phobius"/>
    </source>
</evidence>
<dbReference type="RefSeq" id="WP_097018555.1">
    <property type="nucleotide sequence ID" value="NZ_OBDZ01000020.1"/>
</dbReference>
<proteinExistence type="predicted"/>
<organism evidence="2 3">
    <name type="scientific">Orenia metallireducens</name>
    <dbReference type="NCBI Taxonomy" id="1413210"/>
    <lineage>
        <taxon>Bacteria</taxon>
        <taxon>Bacillati</taxon>
        <taxon>Bacillota</taxon>
        <taxon>Clostridia</taxon>
        <taxon>Halanaerobiales</taxon>
        <taxon>Halobacteroidaceae</taxon>
        <taxon>Orenia</taxon>
    </lineage>
</organism>
<evidence type="ECO:0000313" key="3">
    <source>
        <dbReference type="Proteomes" id="UP000219573"/>
    </source>
</evidence>
<keyword evidence="3" id="KW-1185">Reference proteome</keyword>
<keyword evidence="1" id="KW-1133">Transmembrane helix</keyword>
<evidence type="ECO:0008006" key="4">
    <source>
        <dbReference type="Google" id="ProtNLM"/>
    </source>
</evidence>
<dbReference type="Proteomes" id="UP000219573">
    <property type="component" value="Unassembled WGS sequence"/>
</dbReference>
<dbReference type="OrthoDB" id="9929391at2"/>
<feature type="transmembrane region" description="Helical" evidence="1">
    <location>
        <begin position="100"/>
        <end position="125"/>
    </location>
</feature>
<feature type="transmembrane region" description="Helical" evidence="1">
    <location>
        <begin position="182"/>
        <end position="199"/>
    </location>
</feature>
<dbReference type="AlphaFoldDB" id="A0A285HJA0"/>
<dbReference type="EMBL" id="OBDZ01000020">
    <property type="protein sequence ID" value="SNY35805.1"/>
    <property type="molecule type" value="Genomic_DNA"/>
</dbReference>
<feature type="transmembrane region" description="Helical" evidence="1">
    <location>
        <begin position="146"/>
        <end position="162"/>
    </location>
</feature>
<gene>
    <name evidence="2" type="ORF">SAMN06265827_1208</name>
</gene>
<keyword evidence="1" id="KW-0812">Transmembrane</keyword>
<keyword evidence="1" id="KW-0472">Membrane</keyword>
<evidence type="ECO:0000313" key="2">
    <source>
        <dbReference type="EMBL" id="SNY35805.1"/>
    </source>
</evidence>
<accession>A0A285HJA0</accession>
<feature type="transmembrane region" description="Helical" evidence="1">
    <location>
        <begin position="64"/>
        <end position="85"/>
    </location>
</feature>